<proteinExistence type="predicted"/>
<dbReference type="Pfam" id="PF15887">
    <property type="entry name" value="Peptidase_Mx"/>
    <property type="match status" value="1"/>
</dbReference>
<accession>A0A7X1EA77</accession>
<evidence type="ECO:0000313" key="3">
    <source>
        <dbReference type="Proteomes" id="UP000526501"/>
    </source>
</evidence>
<dbReference type="AlphaFoldDB" id="A0A7X1EA77"/>
<sequence length="353" mass="39941">MKNFYCENCESRVFFSNTVCLNCGTAIGFDIESCEMVALPENPQSGQFKPCLNYTTHSTCNWAIPADSPDSLCCSCKLTETIPDLTLTENLVAWGKIEEAKRRLVYNLNRLGLRPKPKTETNPDGLLFKFLADPDDPNAPPVLTGHAAGVVTLNIAEADDAERERRRTAMGEPYRTLVGHMRHEVGHYYFDLLVKEEDREGFRELFGDEREDYGEALQRHYKEGPPSDWADSFISAYATAHAWEDWAETWAHYLHMMDSIGTAVHSHTLIERTRQGDPTFDYKSIDLNSFDSIISSWPALACLINSFNRSLGMPDAYPFTTATPVANKLKFIHKLISDHATPWYGGQKDQVIR</sequence>
<dbReference type="Pfam" id="PF10005">
    <property type="entry name" value="Zn_ribbon_DZR_6"/>
    <property type="match status" value="1"/>
</dbReference>
<gene>
    <name evidence="2" type="ORF">H5P27_18775</name>
</gene>
<dbReference type="PIRSF" id="PIRSF012641">
    <property type="entry name" value="UCP012641"/>
    <property type="match status" value="1"/>
</dbReference>
<dbReference type="EMBL" id="JACHVC010000013">
    <property type="protein sequence ID" value="MBC2608106.1"/>
    <property type="molecule type" value="Genomic_DNA"/>
</dbReference>
<comment type="caution">
    <text evidence="2">The sequence shown here is derived from an EMBL/GenBank/DDBJ whole genome shotgun (WGS) entry which is preliminary data.</text>
</comment>
<keyword evidence="3" id="KW-1185">Reference proteome</keyword>
<feature type="domain" description="Zinc-ribbon" evidence="1">
    <location>
        <begin position="4"/>
        <end position="86"/>
    </location>
</feature>
<dbReference type="InterPro" id="IPR031321">
    <property type="entry name" value="UCP012641"/>
</dbReference>
<name>A0A7X1EA77_9BACT</name>
<dbReference type="Proteomes" id="UP000526501">
    <property type="component" value="Unassembled WGS sequence"/>
</dbReference>
<protein>
    <submittedName>
        <fullName evidence="2">Putative zinc-binding metallopeptidase</fullName>
    </submittedName>
</protein>
<dbReference type="InterPro" id="IPR011201">
    <property type="entry name" value="Zinc-ribbon_6_bact"/>
</dbReference>
<dbReference type="RefSeq" id="WP_185661960.1">
    <property type="nucleotide sequence ID" value="NZ_CAWPOO010000013.1"/>
</dbReference>
<evidence type="ECO:0000259" key="1">
    <source>
        <dbReference type="Pfam" id="PF10005"/>
    </source>
</evidence>
<dbReference type="Gene3D" id="3.40.390.70">
    <property type="match status" value="1"/>
</dbReference>
<organism evidence="2 3">
    <name type="scientific">Pelagicoccus albus</name>
    <dbReference type="NCBI Taxonomy" id="415222"/>
    <lineage>
        <taxon>Bacteria</taxon>
        <taxon>Pseudomonadati</taxon>
        <taxon>Verrucomicrobiota</taxon>
        <taxon>Opitutia</taxon>
        <taxon>Puniceicoccales</taxon>
        <taxon>Pelagicoccaceae</taxon>
        <taxon>Pelagicoccus</taxon>
    </lineage>
</organism>
<reference evidence="2 3" key="1">
    <citation type="submission" date="2020-07" db="EMBL/GenBank/DDBJ databases">
        <authorList>
            <person name="Feng X."/>
        </authorList>
    </citation>
    <scope>NUCLEOTIDE SEQUENCE [LARGE SCALE GENOMIC DNA]</scope>
    <source>
        <strain evidence="2 3">JCM23202</strain>
    </source>
</reference>
<evidence type="ECO:0000313" key="2">
    <source>
        <dbReference type="EMBL" id="MBC2608106.1"/>
    </source>
</evidence>